<keyword evidence="6" id="KW-1185">Reference proteome</keyword>
<feature type="domain" description="Smf/DprA SLOG" evidence="2">
    <location>
        <begin position="69"/>
        <end position="272"/>
    </location>
</feature>
<dbReference type="Proteomes" id="UP000380386">
    <property type="component" value="Unassembled WGS sequence"/>
</dbReference>
<dbReference type="RefSeq" id="WP_125702817.1">
    <property type="nucleotide sequence ID" value="NZ_JBHTOO010000003.1"/>
</dbReference>
<sequence>MEKLNEFLVQCRMTRMVSNQMLLKIISIFIDNPNFEMDSLKMLKLKLGPEKYNEFLLLLRRPVKKDIQVINYLEDSYPNQLREIYNPPAMMFYKGNKNLLLDNCLAIVGARQATEYSYRCISGLVPKVIDRYTVVSGLAQGVDAWSHQVTLNNYGKTIAVIGSSLDKYYPKQNRQLQDDIATHGLLLSEYPPGSEINRWHFPQRNRIIAGLSQKVVVTEAKIRSGALITAELALDSNREVISIPGPIDSSLSAGCNKLIQQGATPLINFNDI</sequence>
<organism evidence="4 5">
    <name type="scientific">Companilactobacillus mishanensis</name>
    <dbReference type="NCBI Taxonomy" id="2486008"/>
    <lineage>
        <taxon>Bacteria</taxon>
        <taxon>Bacillati</taxon>
        <taxon>Bacillota</taxon>
        <taxon>Bacilli</taxon>
        <taxon>Lactobacillales</taxon>
        <taxon>Lactobacillaceae</taxon>
        <taxon>Companilactobacillus</taxon>
    </lineage>
</organism>
<dbReference type="EMBL" id="VDFN01000001">
    <property type="protein sequence ID" value="MQS44191.1"/>
    <property type="molecule type" value="Genomic_DNA"/>
</dbReference>
<dbReference type="Gene3D" id="3.40.50.450">
    <property type="match status" value="1"/>
</dbReference>
<evidence type="ECO:0000313" key="5">
    <source>
        <dbReference type="Proteomes" id="UP000380386"/>
    </source>
</evidence>
<dbReference type="InterPro" id="IPR057666">
    <property type="entry name" value="DrpA_SLOG"/>
</dbReference>
<dbReference type="InterPro" id="IPR003488">
    <property type="entry name" value="DprA"/>
</dbReference>
<reference evidence="5 6" key="1">
    <citation type="journal article" date="2019" name="Syst. Appl. Microbiol.">
        <title>Polyphasic characterization of two novel Lactobacillus spp. isolated from blown salami packages: Description of Lactobacillus halodurans sp. nov. and Lactobacillus salsicarnum sp. nov.</title>
        <authorList>
            <person name="Schuster J.A."/>
            <person name="Klingl A."/>
            <person name="Vogel R.F."/>
            <person name="Ehrmann M.A."/>
        </authorList>
    </citation>
    <scope>NUCLEOTIDE SEQUENCE [LARGE SCALE GENOMIC DNA]</scope>
    <source>
        <strain evidence="3 6">TMW 1.2098</strain>
        <strain evidence="4 5">TMW 1.2118</strain>
    </source>
</reference>
<evidence type="ECO:0000259" key="2">
    <source>
        <dbReference type="Pfam" id="PF02481"/>
    </source>
</evidence>
<dbReference type="Pfam" id="PF02481">
    <property type="entry name" value="DNA_processg_A"/>
    <property type="match status" value="1"/>
</dbReference>
<dbReference type="OrthoDB" id="9785707at2"/>
<evidence type="ECO:0000313" key="6">
    <source>
        <dbReference type="Proteomes" id="UP000436655"/>
    </source>
</evidence>
<comment type="caution">
    <text evidence="4">The sequence shown here is derived from an EMBL/GenBank/DDBJ whole genome shotgun (WGS) entry which is preliminary data.</text>
</comment>
<comment type="similarity">
    <text evidence="1">Belongs to the DprA/Smf family.</text>
</comment>
<gene>
    <name evidence="4" type="primary">dprA</name>
    <name evidence="4" type="ORF">FHL02_01565</name>
    <name evidence="3" type="ORF">FHL03_01685</name>
</gene>
<dbReference type="AlphaFoldDB" id="A0A5P0ZF78"/>
<evidence type="ECO:0000313" key="3">
    <source>
        <dbReference type="EMBL" id="MQS44191.1"/>
    </source>
</evidence>
<dbReference type="GO" id="GO:0009294">
    <property type="term" value="P:DNA-mediated transformation"/>
    <property type="evidence" value="ECO:0007669"/>
    <property type="project" value="InterPro"/>
</dbReference>
<reference evidence="3" key="2">
    <citation type="submission" date="2019-05" db="EMBL/GenBank/DDBJ databases">
        <authorList>
            <person name="Schuster J.A."/>
            <person name="Ehrmann M.A."/>
        </authorList>
    </citation>
    <scope>NUCLEOTIDE SEQUENCE</scope>
    <source>
        <strain evidence="3">TMW 1.2098</strain>
    </source>
</reference>
<evidence type="ECO:0000313" key="4">
    <source>
        <dbReference type="EMBL" id="MQS51700.1"/>
    </source>
</evidence>
<dbReference type="Proteomes" id="UP000436655">
    <property type="component" value="Unassembled WGS sequence"/>
</dbReference>
<name>A0A5P0ZF78_9LACO</name>
<dbReference type="NCBIfam" id="TIGR00732">
    <property type="entry name" value="dprA"/>
    <property type="match status" value="1"/>
</dbReference>
<proteinExistence type="inferred from homology"/>
<dbReference type="EMBL" id="VDFM01000001">
    <property type="protein sequence ID" value="MQS51700.1"/>
    <property type="molecule type" value="Genomic_DNA"/>
</dbReference>
<dbReference type="PANTHER" id="PTHR43022">
    <property type="entry name" value="PROTEIN SMF"/>
    <property type="match status" value="1"/>
</dbReference>
<accession>A0A5P0ZF78</accession>
<dbReference type="PANTHER" id="PTHR43022:SF1">
    <property type="entry name" value="PROTEIN SMF"/>
    <property type="match status" value="1"/>
</dbReference>
<dbReference type="SUPFAM" id="SSF102405">
    <property type="entry name" value="MCP/YpsA-like"/>
    <property type="match status" value="1"/>
</dbReference>
<evidence type="ECO:0000256" key="1">
    <source>
        <dbReference type="ARBA" id="ARBA00006525"/>
    </source>
</evidence>
<protein>
    <submittedName>
        <fullName evidence="4">DNA-protecting protein DprA</fullName>
    </submittedName>
</protein>